<dbReference type="AlphaFoldDB" id="A0A498Q5B4"/>
<dbReference type="SUPFAM" id="SSF55154">
    <property type="entry name" value="CYTH-like phosphatases"/>
    <property type="match status" value="1"/>
</dbReference>
<name>A0A498Q5B4_9MYCO</name>
<feature type="region of interest" description="Disordered" evidence="1">
    <location>
        <begin position="409"/>
        <end position="430"/>
    </location>
</feature>
<evidence type="ECO:0000259" key="2">
    <source>
        <dbReference type="PROSITE" id="PS51707"/>
    </source>
</evidence>
<dbReference type="SMART" id="SM01118">
    <property type="entry name" value="CYTH"/>
    <property type="match status" value="1"/>
</dbReference>
<dbReference type="PANTHER" id="PTHR39339">
    <property type="entry name" value="SLR1444 PROTEIN"/>
    <property type="match status" value="1"/>
</dbReference>
<dbReference type="Pfam" id="PF01928">
    <property type="entry name" value="CYTH"/>
    <property type="match status" value="1"/>
</dbReference>
<feature type="compositionally biased region" description="Basic and acidic residues" evidence="1">
    <location>
        <begin position="411"/>
        <end position="424"/>
    </location>
</feature>
<evidence type="ECO:0008006" key="6">
    <source>
        <dbReference type="Google" id="ProtNLM"/>
    </source>
</evidence>
<proteinExistence type="predicted"/>
<accession>A0A498Q5B4</accession>
<evidence type="ECO:0000313" key="4">
    <source>
        <dbReference type="EMBL" id="VBA40084.1"/>
    </source>
</evidence>
<reference evidence="4 5" key="1">
    <citation type="submission" date="2018-09" db="EMBL/GenBank/DDBJ databases">
        <authorList>
            <person name="Tagini F."/>
        </authorList>
    </citation>
    <scope>NUCLEOTIDE SEQUENCE [LARGE SCALE GENOMIC DNA]</scope>
    <source>
        <strain evidence="4 5">MK136</strain>
    </source>
</reference>
<dbReference type="EMBL" id="UPHP01000085">
    <property type="protein sequence ID" value="VBA40084.1"/>
    <property type="molecule type" value="Genomic_DNA"/>
</dbReference>
<dbReference type="Proteomes" id="UP000273307">
    <property type="component" value="Unassembled WGS sequence"/>
</dbReference>
<organism evidence="4 5">
    <name type="scientific">Mycobacterium attenuatum</name>
    <dbReference type="NCBI Taxonomy" id="2341086"/>
    <lineage>
        <taxon>Bacteria</taxon>
        <taxon>Bacillati</taxon>
        <taxon>Actinomycetota</taxon>
        <taxon>Actinomycetes</taxon>
        <taxon>Mycobacteriales</taxon>
        <taxon>Mycobacteriaceae</taxon>
        <taxon>Mycobacterium</taxon>
    </lineage>
</organism>
<dbReference type="CDD" id="cd07374">
    <property type="entry name" value="CYTH-like_Pase"/>
    <property type="match status" value="1"/>
</dbReference>
<dbReference type="InterPro" id="IPR023577">
    <property type="entry name" value="CYTH_domain"/>
</dbReference>
<dbReference type="PROSITE" id="PS51707">
    <property type="entry name" value="CYTH"/>
    <property type="match status" value="1"/>
</dbReference>
<dbReference type="Gene3D" id="1.40.20.10">
    <property type="entry name" value="CHAD domain"/>
    <property type="match status" value="1"/>
</dbReference>
<dbReference type="PANTHER" id="PTHR39339:SF1">
    <property type="entry name" value="CHAD DOMAIN-CONTAINING PROTEIN"/>
    <property type="match status" value="1"/>
</dbReference>
<dbReference type="PROSITE" id="PS51708">
    <property type="entry name" value="CHAD"/>
    <property type="match status" value="1"/>
</dbReference>
<dbReference type="InterPro" id="IPR038186">
    <property type="entry name" value="CHAD_dom_sf"/>
</dbReference>
<protein>
    <recommendedName>
        <fullName evidence="6">CHAD domain-containing protein</fullName>
    </recommendedName>
</protein>
<dbReference type="Gene3D" id="2.40.320.10">
    <property type="entry name" value="Hypothetical Protein Pfu-838710-001"/>
    <property type="match status" value="1"/>
</dbReference>
<evidence type="ECO:0000256" key="1">
    <source>
        <dbReference type="SAM" id="MobiDB-lite"/>
    </source>
</evidence>
<dbReference type="Pfam" id="PF05235">
    <property type="entry name" value="CHAD"/>
    <property type="match status" value="1"/>
</dbReference>
<feature type="domain" description="CYTH" evidence="2">
    <location>
        <begin position="24"/>
        <end position="231"/>
    </location>
</feature>
<evidence type="ECO:0000313" key="5">
    <source>
        <dbReference type="Proteomes" id="UP000273307"/>
    </source>
</evidence>
<evidence type="ECO:0000259" key="3">
    <source>
        <dbReference type="PROSITE" id="PS51708"/>
    </source>
</evidence>
<dbReference type="InterPro" id="IPR007899">
    <property type="entry name" value="CHAD_dom"/>
</dbReference>
<feature type="domain" description="CHAD" evidence="3">
    <location>
        <begin position="234"/>
        <end position="533"/>
    </location>
</feature>
<keyword evidence="5" id="KW-1185">Reference proteome</keyword>
<gene>
    <name evidence="4" type="ORF">LAUMK136_03327</name>
</gene>
<dbReference type="InterPro" id="IPR033469">
    <property type="entry name" value="CYTH-like_dom_sf"/>
</dbReference>
<sequence length="533" mass="58240">MHDRGDALSPEAEMPVPAPKTARQLEVERKFDVVDSTVSPSFEGIAAVARVDKQPPHELDAVYFDTPAQDLARNRITLRRRTGGPDAGWHLKLPAGPDARTEVHAPITAGDAVPAELLDVVLAIVRDRPVEPVARITTQRESQFLYGADGAALAEFCSDHVTAWSAGPADGSDAGPAEQQWREWELELIDATGAAGHELLNRLSNRLLDAGAAPAGHGSKLARVLGRTSRSAREPAPVDPVHRAVAQHVEELLTWDRAVRADVDDSVHQMRVTTRKIRSLLREAQDSFGLADGAWVLDELRELAGVLGVARDAEVLAERYQKQLDRLDPELVRGPVRERLVDGARRRYQTGLRRSLIAMRSKRYFRLLDALEAMVAEYPVTTFGPGPEPVTPPNIDAAYRRVKKAVKAARAAHDEGAPTGHTDDGPGAVLHPDEALHRIRKRAKRLRYTAAATGASGVSQQAKAVQTLLGDHQDSVVSREHLLEQTEAAHAAGEDTFSYGLLYQQESDLAESCRAQLGAVLRKLDKAVRKARR</sequence>
<dbReference type="SMART" id="SM00880">
    <property type="entry name" value="CHAD"/>
    <property type="match status" value="1"/>
</dbReference>